<dbReference type="Proteomes" id="UP000789901">
    <property type="component" value="Unassembled WGS sequence"/>
</dbReference>
<accession>A0ABN7VE42</accession>
<evidence type="ECO:0000313" key="1">
    <source>
        <dbReference type="EMBL" id="CAG8762531.1"/>
    </source>
</evidence>
<comment type="caution">
    <text evidence="1">The sequence shown here is derived from an EMBL/GenBank/DDBJ whole genome shotgun (WGS) entry which is preliminary data.</text>
</comment>
<sequence length="195" mass="23287">TSKLKMIKSKASNYYQEILYWESKYFKAGYIKRRIQNPKLRKKSISHQEEVEDLYGREKEEKLEIKKMTIVNICTALSWEAAQEKKTLNIKTILELEYLSKEISHEYRRNEIKKDENEIYLDNSKAFEINNEKFGKPTEAKKIKSSARTELYFDGPELDNVKTWAFELEGMEILQKKNKIVERIMKQQVKKNETC</sequence>
<proteinExistence type="predicted"/>
<feature type="non-terminal residue" evidence="1">
    <location>
        <position position="1"/>
    </location>
</feature>
<gene>
    <name evidence="1" type="ORF">GMARGA_LOCUS17647</name>
</gene>
<name>A0ABN7VE42_GIGMA</name>
<keyword evidence="2" id="KW-1185">Reference proteome</keyword>
<protein>
    <submittedName>
        <fullName evidence="1">3866_t:CDS:1</fullName>
    </submittedName>
</protein>
<dbReference type="EMBL" id="CAJVQB010013502">
    <property type="protein sequence ID" value="CAG8762531.1"/>
    <property type="molecule type" value="Genomic_DNA"/>
</dbReference>
<organism evidence="1 2">
    <name type="scientific">Gigaspora margarita</name>
    <dbReference type="NCBI Taxonomy" id="4874"/>
    <lineage>
        <taxon>Eukaryota</taxon>
        <taxon>Fungi</taxon>
        <taxon>Fungi incertae sedis</taxon>
        <taxon>Mucoromycota</taxon>
        <taxon>Glomeromycotina</taxon>
        <taxon>Glomeromycetes</taxon>
        <taxon>Diversisporales</taxon>
        <taxon>Gigasporaceae</taxon>
        <taxon>Gigaspora</taxon>
    </lineage>
</organism>
<reference evidence="1 2" key="1">
    <citation type="submission" date="2021-06" db="EMBL/GenBank/DDBJ databases">
        <authorList>
            <person name="Kallberg Y."/>
            <person name="Tangrot J."/>
            <person name="Rosling A."/>
        </authorList>
    </citation>
    <scope>NUCLEOTIDE SEQUENCE [LARGE SCALE GENOMIC DNA]</scope>
    <source>
        <strain evidence="1 2">120-4 pot B 10/14</strain>
    </source>
</reference>
<evidence type="ECO:0000313" key="2">
    <source>
        <dbReference type="Proteomes" id="UP000789901"/>
    </source>
</evidence>